<dbReference type="AlphaFoldDB" id="A0A6A6Z8W7"/>
<evidence type="ECO:0000313" key="3">
    <source>
        <dbReference type="RefSeq" id="XP_033584420.1"/>
    </source>
</evidence>
<dbReference type="RefSeq" id="XP_033584420.1">
    <property type="nucleotide sequence ID" value="XM_033727451.1"/>
</dbReference>
<sequence length="140" mass="16328">MPAKETREITYGSYRHLVVKFSQRNFRYDSDRADDFSGITNSLTELRGEEFIFGMPRLIFEMSLSWVGYSDRRSTRCSIPGSNTPVELPNWSWARSALFKVSSERKPRSHYVLADQPESPEKFAKRMIPLMHEMETVDPL</sequence>
<dbReference type="GeneID" id="54468344"/>
<proteinExistence type="predicted"/>
<dbReference type="PANTHER" id="PTHR33112:SF14">
    <property type="entry name" value="HETEROKARYON INCOMPATIBILITY DOMAIN-CONTAINING PROTEIN"/>
    <property type="match status" value="1"/>
</dbReference>
<accession>A0A6A6Z8W7</accession>
<dbReference type="Proteomes" id="UP000504636">
    <property type="component" value="Unplaced"/>
</dbReference>
<reference evidence="3" key="3">
    <citation type="submission" date="2025-04" db="UniProtKB">
        <authorList>
            <consortium name="RefSeq"/>
        </authorList>
    </citation>
    <scope>IDENTIFICATION</scope>
    <source>
        <strain evidence="3">CBS 304.34</strain>
    </source>
</reference>
<organism evidence="1">
    <name type="scientific">Mytilinidion resinicola</name>
    <dbReference type="NCBI Taxonomy" id="574789"/>
    <lineage>
        <taxon>Eukaryota</taxon>
        <taxon>Fungi</taxon>
        <taxon>Dikarya</taxon>
        <taxon>Ascomycota</taxon>
        <taxon>Pezizomycotina</taxon>
        <taxon>Dothideomycetes</taxon>
        <taxon>Pleosporomycetidae</taxon>
        <taxon>Mytilinidiales</taxon>
        <taxon>Mytilinidiaceae</taxon>
        <taxon>Mytilinidion</taxon>
    </lineage>
</organism>
<evidence type="ECO:0000313" key="2">
    <source>
        <dbReference type="Proteomes" id="UP000504636"/>
    </source>
</evidence>
<name>A0A6A6Z8W7_9PEZI</name>
<dbReference type="PANTHER" id="PTHR33112">
    <property type="entry name" value="DOMAIN PROTEIN, PUTATIVE-RELATED"/>
    <property type="match status" value="1"/>
</dbReference>
<evidence type="ECO:0000313" key="1">
    <source>
        <dbReference type="EMBL" id="KAF2817456.1"/>
    </source>
</evidence>
<gene>
    <name evidence="1 3" type="ORF">BDZ99DRAFT_565206</name>
</gene>
<protein>
    <submittedName>
        <fullName evidence="1 3">Uncharacterized protein</fullName>
    </submittedName>
</protein>
<reference evidence="1 3" key="1">
    <citation type="journal article" date="2020" name="Stud. Mycol.">
        <title>101 Dothideomycetes genomes: a test case for predicting lifestyles and emergence of pathogens.</title>
        <authorList>
            <person name="Haridas S."/>
            <person name="Albert R."/>
            <person name="Binder M."/>
            <person name="Bloem J."/>
            <person name="Labutti K."/>
            <person name="Salamov A."/>
            <person name="Andreopoulos B."/>
            <person name="Baker S."/>
            <person name="Barry K."/>
            <person name="Bills G."/>
            <person name="Bluhm B."/>
            <person name="Cannon C."/>
            <person name="Castanera R."/>
            <person name="Culley D."/>
            <person name="Daum C."/>
            <person name="Ezra D."/>
            <person name="Gonzalez J."/>
            <person name="Henrissat B."/>
            <person name="Kuo A."/>
            <person name="Liang C."/>
            <person name="Lipzen A."/>
            <person name="Lutzoni F."/>
            <person name="Magnuson J."/>
            <person name="Mondo S."/>
            <person name="Nolan M."/>
            <person name="Ohm R."/>
            <person name="Pangilinan J."/>
            <person name="Park H.-J."/>
            <person name="Ramirez L."/>
            <person name="Alfaro M."/>
            <person name="Sun H."/>
            <person name="Tritt A."/>
            <person name="Yoshinaga Y."/>
            <person name="Zwiers L.-H."/>
            <person name="Turgeon B."/>
            <person name="Goodwin S."/>
            <person name="Spatafora J."/>
            <person name="Crous P."/>
            <person name="Grigoriev I."/>
        </authorList>
    </citation>
    <scope>NUCLEOTIDE SEQUENCE</scope>
    <source>
        <strain evidence="1 3">CBS 304.34</strain>
    </source>
</reference>
<keyword evidence="2" id="KW-1185">Reference proteome</keyword>
<dbReference type="EMBL" id="MU003692">
    <property type="protein sequence ID" value="KAF2817456.1"/>
    <property type="molecule type" value="Genomic_DNA"/>
</dbReference>
<reference evidence="3" key="2">
    <citation type="submission" date="2020-04" db="EMBL/GenBank/DDBJ databases">
        <authorList>
            <consortium name="NCBI Genome Project"/>
        </authorList>
    </citation>
    <scope>NUCLEOTIDE SEQUENCE</scope>
    <source>
        <strain evidence="3">CBS 304.34</strain>
    </source>
</reference>